<evidence type="ECO:0000313" key="1">
    <source>
        <dbReference type="EMBL" id="KAK2665669.1"/>
    </source>
</evidence>
<gene>
    <name evidence="1" type="ORF">Ddye_004243</name>
</gene>
<accession>A0AAD9XTT2</accession>
<dbReference type="GO" id="GO:0003677">
    <property type="term" value="F:DNA binding"/>
    <property type="evidence" value="ECO:0007669"/>
    <property type="project" value="InterPro"/>
</dbReference>
<dbReference type="Proteomes" id="UP001280121">
    <property type="component" value="Unassembled WGS sequence"/>
</dbReference>
<keyword evidence="2" id="KW-1185">Reference proteome</keyword>
<name>A0AAD9XTT2_9ROSI</name>
<organism evidence="1 2">
    <name type="scientific">Dipteronia dyeriana</name>
    <dbReference type="NCBI Taxonomy" id="168575"/>
    <lineage>
        <taxon>Eukaryota</taxon>
        <taxon>Viridiplantae</taxon>
        <taxon>Streptophyta</taxon>
        <taxon>Embryophyta</taxon>
        <taxon>Tracheophyta</taxon>
        <taxon>Spermatophyta</taxon>
        <taxon>Magnoliopsida</taxon>
        <taxon>eudicotyledons</taxon>
        <taxon>Gunneridae</taxon>
        <taxon>Pentapetalae</taxon>
        <taxon>rosids</taxon>
        <taxon>malvids</taxon>
        <taxon>Sapindales</taxon>
        <taxon>Sapindaceae</taxon>
        <taxon>Hippocastanoideae</taxon>
        <taxon>Acereae</taxon>
        <taxon>Dipteronia</taxon>
    </lineage>
</organism>
<dbReference type="GO" id="GO:0042276">
    <property type="term" value="P:error-prone translesion synthesis"/>
    <property type="evidence" value="ECO:0007669"/>
    <property type="project" value="TreeGrafter"/>
</dbReference>
<evidence type="ECO:0000313" key="2">
    <source>
        <dbReference type="Proteomes" id="UP001280121"/>
    </source>
</evidence>
<sequence>MKRVIVINQLHHQRKWAQMTLMDYVNSSIIDKGLVQRVISLLLEAEATIEEDNASGSSHSAIRGAYLFMGRHLQKRNCIRTGFFMENTIVLAEGEMLIDGIFQVINCGFPPLEDRDKSFKLLASHDLFGGGALTKEETLRLADLEKRAVNDMFIILSDIWLDNQEVHQPLFLNALYQKKSIKSINNWLRDSCWSWSRRRSMASSSASWKRSTKERISSGASILRS</sequence>
<dbReference type="GO" id="GO:0006261">
    <property type="term" value="P:DNA-templated DNA replication"/>
    <property type="evidence" value="ECO:0007669"/>
    <property type="project" value="InterPro"/>
</dbReference>
<reference evidence="1" key="1">
    <citation type="journal article" date="2023" name="Plant J.">
        <title>Genome sequences and population genomics provide insights into the demographic history, inbreeding, and mutation load of two 'living fossil' tree species of Dipteronia.</title>
        <authorList>
            <person name="Feng Y."/>
            <person name="Comes H.P."/>
            <person name="Chen J."/>
            <person name="Zhu S."/>
            <person name="Lu R."/>
            <person name="Zhang X."/>
            <person name="Li P."/>
            <person name="Qiu J."/>
            <person name="Olsen K.M."/>
            <person name="Qiu Y."/>
        </authorList>
    </citation>
    <scope>NUCLEOTIDE SEQUENCE</scope>
    <source>
        <strain evidence="1">KIB01</strain>
    </source>
</reference>
<dbReference type="PANTHER" id="PTHR12708:SF0">
    <property type="entry name" value="DNA POLYMERASE EPSILON SUBUNIT 2"/>
    <property type="match status" value="1"/>
</dbReference>
<dbReference type="PANTHER" id="PTHR12708">
    <property type="entry name" value="DNA POLYMERASE EPSILON SUBUNIT B"/>
    <property type="match status" value="1"/>
</dbReference>
<dbReference type="EMBL" id="JANJYI010000001">
    <property type="protein sequence ID" value="KAK2665669.1"/>
    <property type="molecule type" value="Genomic_DNA"/>
</dbReference>
<comment type="caution">
    <text evidence="1">The sequence shown here is derived from an EMBL/GenBank/DDBJ whole genome shotgun (WGS) entry which is preliminary data.</text>
</comment>
<dbReference type="AlphaFoldDB" id="A0AAD9XTT2"/>
<proteinExistence type="predicted"/>
<dbReference type="GO" id="GO:0008622">
    <property type="term" value="C:epsilon DNA polymerase complex"/>
    <property type="evidence" value="ECO:0007669"/>
    <property type="project" value="InterPro"/>
</dbReference>
<protein>
    <submittedName>
        <fullName evidence="1">Uncharacterized protein</fullName>
    </submittedName>
</protein>
<dbReference type="InterPro" id="IPR016266">
    <property type="entry name" value="POLE2"/>
</dbReference>